<sequence>MDRPGALGRPAPDMSGEPLDTSAAIVLTDPGGRVTAWSTGARRLPGYAPAEIIGSLAADLFVSATDFPAGEQVEQGRPT</sequence>
<name>A0A0X3VD41_STRVO</name>
<evidence type="ECO:0000259" key="1">
    <source>
        <dbReference type="PROSITE" id="PS50112"/>
    </source>
</evidence>
<dbReference type="RefSeq" id="WP_059149538.1">
    <property type="nucleotide sequence ID" value="NZ_LLZJ01000438.1"/>
</dbReference>
<dbReference type="AlphaFoldDB" id="A0A0X3VD41"/>
<dbReference type="Proteomes" id="UP000053413">
    <property type="component" value="Unassembled WGS sequence"/>
</dbReference>
<dbReference type="NCBIfam" id="TIGR00229">
    <property type="entry name" value="sensory_box"/>
    <property type="match status" value="1"/>
</dbReference>
<dbReference type="InterPro" id="IPR035965">
    <property type="entry name" value="PAS-like_dom_sf"/>
</dbReference>
<gene>
    <name evidence="2" type="ORF">ADL28_44660</name>
</gene>
<dbReference type="SUPFAM" id="SSF55785">
    <property type="entry name" value="PYP-like sensor domain (PAS domain)"/>
    <property type="match status" value="1"/>
</dbReference>
<organism evidence="2 3">
    <name type="scientific">Streptomyces violaceusniger</name>
    <dbReference type="NCBI Taxonomy" id="68280"/>
    <lineage>
        <taxon>Bacteria</taxon>
        <taxon>Bacillati</taxon>
        <taxon>Actinomycetota</taxon>
        <taxon>Actinomycetes</taxon>
        <taxon>Kitasatosporales</taxon>
        <taxon>Streptomycetaceae</taxon>
        <taxon>Streptomyces</taxon>
        <taxon>Streptomyces violaceusniger group</taxon>
    </lineage>
</organism>
<evidence type="ECO:0000313" key="2">
    <source>
        <dbReference type="EMBL" id="KUL42723.1"/>
    </source>
</evidence>
<evidence type="ECO:0000313" key="3">
    <source>
        <dbReference type="Proteomes" id="UP000053413"/>
    </source>
</evidence>
<dbReference type="CDD" id="cd00130">
    <property type="entry name" value="PAS"/>
    <property type="match status" value="1"/>
</dbReference>
<dbReference type="PROSITE" id="PS50112">
    <property type="entry name" value="PAS"/>
    <property type="match status" value="1"/>
</dbReference>
<accession>A0A0X3VD41</accession>
<protein>
    <recommendedName>
        <fullName evidence="1">PAS domain-containing protein</fullName>
    </recommendedName>
</protein>
<comment type="caution">
    <text evidence="2">The sequence shown here is derived from an EMBL/GenBank/DDBJ whole genome shotgun (WGS) entry which is preliminary data.</text>
</comment>
<dbReference type="InterPro" id="IPR000014">
    <property type="entry name" value="PAS"/>
</dbReference>
<proteinExistence type="predicted"/>
<dbReference type="Gene3D" id="3.30.450.20">
    <property type="entry name" value="PAS domain"/>
    <property type="match status" value="1"/>
</dbReference>
<reference evidence="3" key="1">
    <citation type="submission" date="2015-10" db="EMBL/GenBank/DDBJ databases">
        <authorList>
            <person name="Ju K.-S."/>
            <person name="Doroghazi J.R."/>
            <person name="Metcalf W.W."/>
        </authorList>
    </citation>
    <scope>NUCLEOTIDE SEQUENCE [LARGE SCALE GENOMIC DNA]</scope>
    <source>
        <strain evidence="3">NRRL F-8817</strain>
    </source>
</reference>
<dbReference type="EMBL" id="LLZJ01000438">
    <property type="protein sequence ID" value="KUL42723.1"/>
    <property type="molecule type" value="Genomic_DNA"/>
</dbReference>
<feature type="domain" description="PAS" evidence="1">
    <location>
        <begin position="21"/>
        <end position="54"/>
    </location>
</feature>
<dbReference type="OrthoDB" id="9764154at2"/>